<dbReference type="InterPro" id="IPR011991">
    <property type="entry name" value="ArsR-like_HTH"/>
</dbReference>
<organism evidence="5 6">
    <name type="scientific">Algoriphagus boritolerans DSM 17298 = JCM 18970</name>
    <dbReference type="NCBI Taxonomy" id="1120964"/>
    <lineage>
        <taxon>Bacteria</taxon>
        <taxon>Pseudomonadati</taxon>
        <taxon>Bacteroidota</taxon>
        <taxon>Cytophagia</taxon>
        <taxon>Cytophagales</taxon>
        <taxon>Cyclobacteriaceae</taxon>
        <taxon>Algoriphagus</taxon>
    </lineage>
</organism>
<dbReference type="InterPro" id="IPR051081">
    <property type="entry name" value="HTH_MetalResp_TranReg"/>
</dbReference>
<evidence type="ECO:0000313" key="6">
    <source>
        <dbReference type="Proteomes" id="UP000236736"/>
    </source>
</evidence>
<dbReference type="PANTHER" id="PTHR33154:SF18">
    <property type="entry name" value="ARSENICAL RESISTANCE OPERON REPRESSOR"/>
    <property type="match status" value="1"/>
</dbReference>
<dbReference type="GO" id="GO:0003700">
    <property type="term" value="F:DNA-binding transcription factor activity"/>
    <property type="evidence" value="ECO:0007669"/>
    <property type="project" value="InterPro"/>
</dbReference>
<dbReference type="Proteomes" id="UP000236736">
    <property type="component" value="Unassembled WGS sequence"/>
</dbReference>
<evidence type="ECO:0000256" key="3">
    <source>
        <dbReference type="ARBA" id="ARBA00023163"/>
    </source>
</evidence>
<dbReference type="CDD" id="cd00090">
    <property type="entry name" value="HTH_ARSR"/>
    <property type="match status" value="1"/>
</dbReference>
<dbReference type="PRINTS" id="PR00778">
    <property type="entry name" value="HTHARSR"/>
</dbReference>
<keyword evidence="6" id="KW-1185">Reference proteome</keyword>
<dbReference type="STRING" id="1120964.GCA_001313265_03012"/>
<dbReference type="PANTHER" id="PTHR33154">
    <property type="entry name" value="TRANSCRIPTIONAL REGULATOR, ARSR FAMILY"/>
    <property type="match status" value="1"/>
</dbReference>
<dbReference type="InterPro" id="IPR036388">
    <property type="entry name" value="WH-like_DNA-bd_sf"/>
</dbReference>
<dbReference type="NCBIfam" id="NF033788">
    <property type="entry name" value="HTH_metalloreg"/>
    <property type="match status" value="1"/>
</dbReference>
<dbReference type="SUPFAM" id="SSF46785">
    <property type="entry name" value="Winged helix' DNA-binding domain"/>
    <property type="match status" value="1"/>
</dbReference>
<name>A0A1H5UEM0_9BACT</name>
<protein>
    <submittedName>
        <fullName evidence="5">DNA-binding transcriptional regulator, ArsR family</fullName>
    </submittedName>
</protein>
<accession>A0A1H5UEM0</accession>
<keyword evidence="1" id="KW-0805">Transcription regulation</keyword>
<keyword evidence="3" id="KW-0804">Transcription</keyword>
<feature type="domain" description="HTH arsR-type" evidence="4">
    <location>
        <begin position="27"/>
        <end position="123"/>
    </location>
</feature>
<sequence>MLKYKVMNTCIRVFADSDQINRCREDLKSKGEGFLELADVLNLAGNAVRLKILYLLNQENELCPCDLSDILGMTVPAVSQHLKKLKDAGVVTTKKSGQTIFYSVEAQSQRIISSVLDLFNLPNSIATL</sequence>
<proteinExistence type="predicted"/>
<dbReference type="Gene3D" id="1.10.10.10">
    <property type="entry name" value="Winged helix-like DNA-binding domain superfamily/Winged helix DNA-binding domain"/>
    <property type="match status" value="1"/>
</dbReference>
<dbReference type="InterPro" id="IPR001845">
    <property type="entry name" value="HTH_ArsR_DNA-bd_dom"/>
</dbReference>
<dbReference type="SMART" id="SM00418">
    <property type="entry name" value="HTH_ARSR"/>
    <property type="match status" value="1"/>
</dbReference>
<evidence type="ECO:0000256" key="2">
    <source>
        <dbReference type="ARBA" id="ARBA00023125"/>
    </source>
</evidence>
<evidence type="ECO:0000256" key="1">
    <source>
        <dbReference type="ARBA" id="ARBA00023015"/>
    </source>
</evidence>
<evidence type="ECO:0000259" key="4">
    <source>
        <dbReference type="PROSITE" id="PS50987"/>
    </source>
</evidence>
<dbReference type="AlphaFoldDB" id="A0A1H5UEM0"/>
<dbReference type="EMBL" id="FNVR01000004">
    <property type="protein sequence ID" value="SEF72727.1"/>
    <property type="molecule type" value="Genomic_DNA"/>
</dbReference>
<evidence type="ECO:0000313" key="5">
    <source>
        <dbReference type="EMBL" id="SEF72727.1"/>
    </source>
</evidence>
<dbReference type="InterPro" id="IPR036390">
    <property type="entry name" value="WH_DNA-bd_sf"/>
</dbReference>
<reference evidence="6" key="1">
    <citation type="submission" date="2016-10" db="EMBL/GenBank/DDBJ databases">
        <authorList>
            <person name="Varghese N."/>
            <person name="Submissions S."/>
        </authorList>
    </citation>
    <scope>NUCLEOTIDE SEQUENCE [LARGE SCALE GENOMIC DNA]</scope>
    <source>
        <strain evidence="6">DSM 17298</strain>
    </source>
</reference>
<dbReference type="OrthoDB" id="9794330at2"/>
<gene>
    <name evidence="5" type="ORF">SAMN03080598_01183</name>
</gene>
<dbReference type="PROSITE" id="PS50987">
    <property type="entry name" value="HTH_ARSR_2"/>
    <property type="match status" value="1"/>
</dbReference>
<keyword evidence="2 5" id="KW-0238">DNA-binding</keyword>
<dbReference type="Pfam" id="PF01022">
    <property type="entry name" value="HTH_5"/>
    <property type="match status" value="1"/>
</dbReference>
<dbReference type="GO" id="GO:0003677">
    <property type="term" value="F:DNA binding"/>
    <property type="evidence" value="ECO:0007669"/>
    <property type="project" value="UniProtKB-KW"/>
</dbReference>